<dbReference type="Pfam" id="PF00691">
    <property type="entry name" value="OmpA"/>
    <property type="match status" value="1"/>
</dbReference>
<feature type="transmembrane region" description="Helical" evidence="7">
    <location>
        <begin position="12"/>
        <end position="32"/>
    </location>
</feature>
<dbReference type="PANTHER" id="PTHR30329:SF21">
    <property type="entry name" value="LIPOPROTEIN YIAD-RELATED"/>
    <property type="match status" value="1"/>
</dbReference>
<dbReference type="PROSITE" id="PS51123">
    <property type="entry name" value="OMPA_2"/>
    <property type="match status" value="1"/>
</dbReference>
<sequence length="212" mass="23582">MGRSSSSEGGWITTFADLMTLLFCFFVLLNALSTQPKNCSGLEQFLSSNKAQFSKYELRSTKLSCIVSLPQDFLFRSGDAVLKKGAYKALSPLFFQILKIPEHKSDLLTVEGHTDNVPMRSKKFSSNWELSSARATMIAGMLINRIKYPEQSISIVGYADTRPKTKYTDSIGSPLSGNALKKARKINRRVEIVLTTPPKSIEQATLLFGKEN</sequence>
<protein>
    <recommendedName>
        <fullName evidence="8">OmpA-like domain-containing protein</fullName>
    </recommendedName>
</protein>
<evidence type="ECO:0000256" key="5">
    <source>
        <dbReference type="ARBA" id="ARBA00022989"/>
    </source>
</evidence>
<keyword evidence="6 7" id="KW-0472">Membrane</keyword>
<name>A0A382GV74_9ZZZZ</name>
<evidence type="ECO:0000259" key="8">
    <source>
        <dbReference type="PROSITE" id="PS51123"/>
    </source>
</evidence>
<comment type="similarity">
    <text evidence="2">Belongs to the MotB family.</text>
</comment>
<evidence type="ECO:0000256" key="7">
    <source>
        <dbReference type="SAM" id="Phobius"/>
    </source>
</evidence>
<organism evidence="9">
    <name type="scientific">marine metagenome</name>
    <dbReference type="NCBI Taxonomy" id="408172"/>
    <lineage>
        <taxon>unclassified sequences</taxon>
        <taxon>metagenomes</taxon>
        <taxon>ecological metagenomes</taxon>
    </lineage>
</organism>
<comment type="subcellular location">
    <subcellularLocation>
        <location evidence="1">Cell membrane</location>
        <topology evidence="1">Single-pass membrane protein</topology>
    </subcellularLocation>
</comment>
<dbReference type="EMBL" id="UINC01057565">
    <property type="protein sequence ID" value="SVB78859.1"/>
    <property type="molecule type" value="Genomic_DNA"/>
</dbReference>
<keyword evidence="3" id="KW-1003">Cell membrane</keyword>
<dbReference type="Gene3D" id="3.30.1330.60">
    <property type="entry name" value="OmpA-like domain"/>
    <property type="match status" value="1"/>
</dbReference>
<evidence type="ECO:0000256" key="4">
    <source>
        <dbReference type="ARBA" id="ARBA00022692"/>
    </source>
</evidence>
<dbReference type="InterPro" id="IPR050330">
    <property type="entry name" value="Bact_OuterMem_StrucFunc"/>
</dbReference>
<gene>
    <name evidence="9" type="ORF">METZ01_LOCUS231713</name>
</gene>
<dbReference type="AlphaFoldDB" id="A0A382GV74"/>
<dbReference type="GO" id="GO:0005886">
    <property type="term" value="C:plasma membrane"/>
    <property type="evidence" value="ECO:0007669"/>
    <property type="project" value="UniProtKB-SubCell"/>
</dbReference>
<dbReference type="InterPro" id="IPR006665">
    <property type="entry name" value="OmpA-like"/>
</dbReference>
<proteinExistence type="inferred from homology"/>
<dbReference type="InterPro" id="IPR025713">
    <property type="entry name" value="MotB-like_N_dom"/>
</dbReference>
<evidence type="ECO:0000256" key="2">
    <source>
        <dbReference type="ARBA" id="ARBA00008914"/>
    </source>
</evidence>
<dbReference type="CDD" id="cd07185">
    <property type="entry name" value="OmpA_C-like"/>
    <property type="match status" value="1"/>
</dbReference>
<evidence type="ECO:0000256" key="1">
    <source>
        <dbReference type="ARBA" id="ARBA00004162"/>
    </source>
</evidence>
<dbReference type="SUPFAM" id="SSF103088">
    <property type="entry name" value="OmpA-like"/>
    <property type="match status" value="1"/>
</dbReference>
<dbReference type="Pfam" id="PF13677">
    <property type="entry name" value="MotB_plug"/>
    <property type="match status" value="1"/>
</dbReference>
<dbReference type="InterPro" id="IPR036737">
    <property type="entry name" value="OmpA-like_sf"/>
</dbReference>
<keyword evidence="4 7" id="KW-0812">Transmembrane</keyword>
<dbReference type="PANTHER" id="PTHR30329">
    <property type="entry name" value="STATOR ELEMENT OF FLAGELLAR MOTOR COMPLEX"/>
    <property type="match status" value="1"/>
</dbReference>
<reference evidence="9" key="1">
    <citation type="submission" date="2018-05" db="EMBL/GenBank/DDBJ databases">
        <authorList>
            <person name="Lanie J.A."/>
            <person name="Ng W.-L."/>
            <person name="Kazmierczak K.M."/>
            <person name="Andrzejewski T.M."/>
            <person name="Davidsen T.M."/>
            <person name="Wayne K.J."/>
            <person name="Tettelin H."/>
            <person name="Glass J.I."/>
            <person name="Rusch D."/>
            <person name="Podicherti R."/>
            <person name="Tsui H.-C.T."/>
            <person name="Winkler M.E."/>
        </authorList>
    </citation>
    <scope>NUCLEOTIDE SEQUENCE</scope>
</reference>
<feature type="domain" description="OmpA-like" evidence="8">
    <location>
        <begin position="62"/>
        <end position="198"/>
    </location>
</feature>
<evidence type="ECO:0000313" key="9">
    <source>
        <dbReference type="EMBL" id="SVB78859.1"/>
    </source>
</evidence>
<evidence type="ECO:0000256" key="6">
    <source>
        <dbReference type="ARBA" id="ARBA00023136"/>
    </source>
</evidence>
<keyword evidence="5 7" id="KW-1133">Transmembrane helix</keyword>
<accession>A0A382GV74</accession>
<evidence type="ECO:0000256" key="3">
    <source>
        <dbReference type="ARBA" id="ARBA00022475"/>
    </source>
</evidence>